<evidence type="ECO:0000256" key="3">
    <source>
        <dbReference type="ARBA" id="ARBA00022630"/>
    </source>
</evidence>
<sequence>MLFKPHLGAFFLVFQYASAAYTAKNVTSDCYCLPQDACWPSIAEWDALNTTVNGRLIATVPIGSVCHEPTYDEAACVALRAEWNEPEPHYDSSSSAMALYWNNNSCNPLADRSTPCRIGNLISYAVNISNTDEIAETIKFAKTHNVRLVVRNTGHDFVGRSTGAGGLAVWTHHLKSLEVVQPFEIDAGVGKASYSGPALKMGSGVQGFEAESFASQSGLVVVGGWCPSVGIAGGYTQGGGHSPLGSQFGMAADQTLEFEVVTVNGSVVTASPRENSDLYWALSGGGPGTYGVVTSVTVRAHPDLPIGGASVYITNDLTFPNATTILDNYWITIKTWYSLLPNLTDSGIGATFSYNNSLFLLNPLTAYNMTSDEVKTAIKPWTDQLDYFGITYSATFTDMPNYYTHWNTFVAPGPVGGFWQAIARIVPERILSDAQSLTAFANVARDLADQGALAGATAVAPKKKTNFDNAVLPAWRGAAGLHGLLQEWSDNPSLWDEMQNMLRNADSHLSPALKSVTGGTAGSGSWDVGSYVNEVSGVEPDWKDESFGQNWEKLLQVKRKWDPEGIFWGPRLVGSEDREVVGNPRDIGDGRLCKVGH</sequence>
<proteinExistence type="inferred from homology"/>
<organism evidence="8 9">
    <name type="scientific">Seiridium unicorne</name>
    <dbReference type="NCBI Taxonomy" id="138068"/>
    <lineage>
        <taxon>Eukaryota</taxon>
        <taxon>Fungi</taxon>
        <taxon>Dikarya</taxon>
        <taxon>Ascomycota</taxon>
        <taxon>Pezizomycotina</taxon>
        <taxon>Sordariomycetes</taxon>
        <taxon>Xylariomycetidae</taxon>
        <taxon>Amphisphaeriales</taxon>
        <taxon>Sporocadaceae</taxon>
        <taxon>Seiridium</taxon>
    </lineage>
</organism>
<keyword evidence="5" id="KW-0560">Oxidoreductase</keyword>
<evidence type="ECO:0000313" key="9">
    <source>
        <dbReference type="Proteomes" id="UP001408356"/>
    </source>
</evidence>
<dbReference type="InterPro" id="IPR050416">
    <property type="entry name" value="FAD-linked_Oxidoreductase"/>
</dbReference>
<comment type="cofactor">
    <cofactor evidence="1">
        <name>FAD</name>
        <dbReference type="ChEBI" id="CHEBI:57692"/>
    </cofactor>
</comment>
<dbReference type="InterPro" id="IPR016166">
    <property type="entry name" value="FAD-bd_PCMH"/>
</dbReference>
<dbReference type="InterPro" id="IPR006094">
    <property type="entry name" value="Oxid_FAD_bind_N"/>
</dbReference>
<keyword evidence="3" id="KW-0285">Flavoprotein</keyword>
<evidence type="ECO:0000256" key="1">
    <source>
        <dbReference type="ARBA" id="ARBA00001974"/>
    </source>
</evidence>
<keyword evidence="6" id="KW-0732">Signal</keyword>
<dbReference type="PANTHER" id="PTHR42973:SF39">
    <property type="entry name" value="FAD-BINDING PCMH-TYPE DOMAIN-CONTAINING PROTEIN"/>
    <property type="match status" value="1"/>
</dbReference>
<keyword evidence="9" id="KW-1185">Reference proteome</keyword>
<evidence type="ECO:0000256" key="6">
    <source>
        <dbReference type="SAM" id="SignalP"/>
    </source>
</evidence>
<feature type="chain" id="PRO_5046262931" evidence="6">
    <location>
        <begin position="20"/>
        <end position="597"/>
    </location>
</feature>
<accession>A0ABR2ULP2</accession>
<dbReference type="Pfam" id="PF01565">
    <property type="entry name" value="FAD_binding_4"/>
    <property type="match status" value="1"/>
</dbReference>
<keyword evidence="4" id="KW-0274">FAD</keyword>
<dbReference type="Proteomes" id="UP001408356">
    <property type="component" value="Unassembled WGS sequence"/>
</dbReference>
<dbReference type="Gene3D" id="3.30.465.10">
    <property type="match status" value="2"/>
</dbReference>
<reference evidence="8 9" key="1">
    <citation type="journal article" date="2024" name="J. Plant Pathol.">
        <title>Sequence and assembly of the genome of Seiridium unicorne, isolate CBS 538.82, causal agent of cypress canker disease.</title>
        <authorList>
            <person name="Scali E."/>
            <person name="Rocca G.D."/>
            <person name="Danti R."/>
            <person name="Garbelotto M."/>
            <person name="Barberini S."/>
            <person name="Baroncelli R."/>
            <person name="Emiliani G."/>
        </authorList>
    </citation>
    <scope>NUCLEOTIDE SEQUENCE [LARGE SCALE GENOMIC DNA]</scope>
    <source>
        <strain evidence="8 9">BM-138-508</strain>
    </source>
</reference>
<protein>
    <submittedName>
        <fullName evidence="8">FAD binding domain-containing protein</fullName>
    </submittedName>
</protein>
<evidence type="ECO:0000256" key="5">
    <source>
        <dbReference type="ARBA" id="ARBA00023002"/>
    </source>
</evidence>
<dbReference type="PANTHER" id="PTHR42973">
    <property type="entry name" value="BINDING OXIDOREDUCTASE, PUTATIVE (AFU_ORTHOLOGUE AFUA_1G17690)-RELATED"/>
    <property type="match status" value="1"/>
</dbReference>
<dbReference type="InterPro" id="IPR012951">
    <property type="entry name" value="BBE"/>
</dbReference>
<feature type="domain" description="FAD-binding PCMH-type" evidence="7">
    <location>
        <begin position="117"/>
        <end position="303"/>
    </location>
</feature>
<dbReference type="InterPro" id="IPR016169">
    <property type="entry name" value="FAD-bd_PCMH_sub2"/>
</dbReference>
<evidence type="ECO:0000313" key="8">
    <source>
        <dbReference type="EMBL" id="KAK9415241.1"/>
    </source>
</evidence>
<dbReference type="InterPro" id="IPR036318">
    <property type="entry name" value="FAD-bd_PCMH-like_sf"/>
</dbReference>
<evidence type="ECO:0000259" key="7">
    <source>
        <dbReference type="PROSITE" id="PS51387"/>
    </source>
</evidence>
<dbReference type="PROSITE" id="PS51387">
    <property type="entry name" value="FAD_PCMH"/>
    <property type="match status" value="1"/>
</dbReference>
<dbReference type="SUPFAM" id="SSF56176">
    <property type="entry name" value="FAD-binding/transporter-associated domain-like"/>
    <property type="match status" value="1"/>
</dbReference>
<dbReference type="EMBL" id="JARVKF010000418">
    <property type="protein sequence ID" value="KAK9415241.1"/>
    <property type="molecule type" value="Genomic_DNA"/>
</dbReference>
<evidence type="ECO:0000256" key="4">
    <source>
        <dbReference type="ARBA" id="ARBA00022827"/>
    </source>
</evidence>
<name>A0ABR2ULP2_9PEZI</name>
<evidence type="ECO:0000256" key="2">
    <source>
        <dbReference type="ARBA" id="ARBA00005466"/>
    </source>
</evidence>
<gene>
    <name evidence="8" type="ORF">SUNI508_02089</name>
</gene>
<dbReference type="Pfam" id="PF08031">
    <property type="entry name" value="BBE"/>
    <property type="match status" value="1"/>
</dbReference>
<comment type="similarity">
    <text evidence="2">Belongs to the oxygen-dependent FAD-linked oxidoreductase family.</text>
</comment>
<feature type="signal peptide" evidence="6">
    <location>
        <begin position="1"/>
        <end position="19"/>
    </location>
</feature>
<comment type="caution">
    <text evidence="8">The sequence shown here is derived from an EMBL/GenBank/DDBJ whole genome shotgun (WGS) entry which is preliminary data.</text>
</comment>